<accession>A0A1V8RVI4</accession>
<dbReference type="Pfam" id="PF13508">
    <property type="entry name" value="Acetyltransf_7"/>
    <property type="match status" value="1"/>
</dbReference>
<dbReference type="PANTHER" id="PTHR43617">
    <property type="entry name" value="L-AMINO ACID N-ACETYLTRANSFERASE"/>
    <property type="match status" value="1"/>
</dbReference>
<dbReference type="RefSeq" id="WP_080918040.1">
    <property type="nucleotide sequence ID" value="NZ_MDET01000002.1"/>
</dbReference>
<sequence length="151" mass="16420">MADSKSAEIRFRAAGAADAEAIAGVLRASLSSHGWMPVLHTPQEDLAFIRDIVLPHQAVTVAEAEGAIVGFIAVKESWIDQFYLAPDWTDQGIGSRLLEQATGGMGEAKLYCFQANAGARRFYERHGFRVAASRSGLANEEGLPDLLYVRR</sequence>
<evidence type="ECO:0000313" key="3">
    <source>
        <dbReference type="Proteomes" id="UP000191905"/>
    </source>
</evidence>
<dbReference type="InterPro" id="IPR016181">
    <property type="entry name" value="Acyl_CoA_acyltransferase"/>
</dbReference>
<evidence type="ECO:0000313" key="2">
    <source>
        <dbReference type="EMBL" id="OQM77206.1"/>
    </source>
</evidence>
<evidence type="ECO:0000259" key="1">
    <source>
        <dbReference type="PROSITE" id="PS51186"/>
    </source>
</evidence>
<keyword evidence="2" id="KW-0808">Transferase</keyword>
<reference evidence="2 3" key="1">
    <citation type="journal article" date="2016" name="Int. J. Syst. Evol. Microbiol.">
        <title>Pseudaminobacter manganicus sp. nov., isolated from sludge of a manganese mine.</title>
        <authorList>
            <person name="Li J."/>
            <person name="Huang J."/>
            <person name="Liao S."/>
            <person name="Wang G."/>
        </authorList>
    </citation>
    <scope>NUCLEOTIDE SEQUENCE [LARGE SCALE GENOMIC DNA]</scope>
    <source>
        <strain evidence="2 3">JH-7</strain>
    </source>
</reference>
<name>A0A1V8RVI4_9HYPH</name>
<dbReference type="AlphaFoldDB" id="A0A1V8RVI4"/>
<dbReference type="EMBL" id="MDET01000002">
    <property type="protein sequence ID" value="OQM77206.1"/>
    <property type="molecule type" value="Genomic_DNA"/>
</dbReference>
<protein>
    <submittedName>
        <fullName evidence="2">GNAT family N-acetyltransferase</fullName>
    </submittedName>
</protein>
<dbReference type="InterPro" id="IPR000182">
    <property type="entry name" value="GNAT_dom"/>
</dbReference>
<proteinExistence type="predicted"/>
<gene>
    <name evidence="2" type="ORF">BFN67_10525</name>
</gene>
<dbReference type="PROSITE" id="PS51186">
    <property type="entry name" value="GNAT"/>
    <property type="match status" value="1"/>
</dbReference>
<dbReference type="OrthoDB" id="6172743at2"/>
<dbReference type="GO" id="GO:0016747">
    <property type="term" value="F:acyltransferase activity, transferring groups other than amino-acyl groups"/>
    <property type="evidence" value="ECO:0007669"/>
    <property type="project" value="InterPro"/>
</dbReference>
<dbReference type="Proteomes" id="UP000191905">
    <property type="component" value="Unassembled WGS sequence"/>
</dbReference>
<organism evidence="2 3">
    <name type="scientific">Manganibacter manganicus</name>
    <dbReference type="NCBI Taxonomy" id="1873176"/>
    <lineage>
        <taxon>Bacteria</taxon>
        <taxon>Pseudomonadati</taxon>
        <taxon>Pseudomonadota</taxon>
        <taxon>Alphaproteobacteria</taxon>
        <taxon>Hyphomicrobiales</taxon>
        <taxon>Phyllobacteriaceae</taxon>
        <taxon>Manganibacter</taxon>
    </lineage>
</organism>
<keyword evidence="3" id="KW-1185">Reference proteome</keyword>
<feature type="domain" description="N-acetyltransferase" evidence="1">
    <location>
        <begin position="9"/>
        <end position="150"/>
    </location>
</feature>
<dbReference type="PANTHER" id="PTHR43617:SF38">
    <property type="entry name" value="N-ACETYLTRANSFERASE DOMAIN-CONTAINING PROTEIN"/>
    <property type="match status" value="1"/>
</dbReference>
<dbReference type="SUPFAM" id="SSF55729">
    <property type="entry name" value="Acyl-CoA N-acyltransferases (Nat)"/>
    <property type="match status" value="1"/>
</dbReference>
<comment type="caution">
    <text evidence="2">The sequence shown here is derived from an EMBL/GenBank/DDBJ whole genome shotgun (WGS) entry which is preliminary data.</text>
</comment>
<dbReference type="Gene3D" id="3.40.630.30">
    <property type="match status" value="1"/>
</dbReference>
<dbReference type="CDD" id="cd04301">
    <property type="entry name" value="NAT_SF"/>
    <property type="match status" value="1"/>
</dbReference>
<dbReference type="STRING" id="1873176.BFN67_10525"/>
<dbReference type="InterPro" id="IPR050276">
    <property type="entry name" value="MshD_Acetyltransferase"/>
</dbReference>